<sequence>MNIHEYQGKAILKSFGVKIQEGIVADTPEQAVEAAKKLKEDFNSDWVVIKAQSSRWRPR</sequence>
<dbReference type="PATRIC" id="fig|1150600.3.peg.668"/>
<dbReference type="STRING" id="1150600.ADIARSV_0679"/>
<dbReference type="GO" id="GO:0004775">
    <property type="term" value="F:succinate-CoA ligase (ADP-forming) activity"/>
    <property type="evidence" value="ECO:0007669"/>
    <property type="project" value="UniProtKB-EC"/>
</dbReference>
<dbReference type="Gene3D" id="3.30.1490.20">
    <property type="entry name" value="ATP-grasp fold, A domain"/>
    <property type="match status" value="1"/>
</dbReference>
<comment type="caution">
    <text evidence="2">The sequence shown here is derived from an EMBL/GenBank/DDBJ whole genome shotgun (WGS) entry which is preliminary data.</text>
</comment>
<evidence type="ECO:0000313" key="3">
    <source>
        <dbReference type="Proteomes" id="UP000014174"/>
    </source>
</evidence>
<dbReference type="GO" id="GO:0005524">
    <property type="term" value="F:ATP binding"/>
    <property type="evidence" value="ECO:0007669"/>
    <property type="project" value="InterPro"/>
</dbReference>
<gene>
    <name evidence="2" type="ORF">ADIARSV_0679</name>
</gene>
<name>R9GWQ7_9SPHI</name>
<keyword evidence="2" id="KW-0436">Ligase</keyword>
<dbReference type="EMBL" id="AQPN01000023">
    <property type="protein sequence ID" value="EOR96166.1"/>
    <property type="molecule type" value="Genomic_DNA"/>
</dbReference>
<reference evidence="2 3" key="1">
    <citation type="journal article" date="2013" name="Genome Announc.">
        <title>Draft Genome Sequence of Arcticibacter svalbardensis Strain MN12-7T, a Member of the Family Sphingobacteriaceae Isolated from an Arctic Soil Sample.</title>
        <authorList>
            <person name="Shivaji S."/>
            <person name="Ara S."/>
            <person name="Prasad S."/>
            <person name="Manasa B.P."/>
            <person name="Begum Z."/>
            <person name="Singh A."/>
            <person name="Kumar Pinnaka A."/>
        </authorList>
    </citation>
    <scope>NUCLEOTIDE SEQUENCE [LARGE SCALE GENOMIC DNA]</scope>
    <source>
        <strain evidence="2 3">MN12-7</strain>
    </source>
</reference>
<dbReference type="Proteomes" id="UP000014174">
    <property type="component" value="Unassembled WGS sequence"/>
</dbReference>
<evidence type="ECO:0000313" key="2">
    <source>
        <dbReference type="EMBL" id="EOR96166.1"/>
    </source>
</evidence>
<organism evidence="2 3">
    <name type="scientific">Arcticibacter svalbardensis MN12-7</name>
    <dbReference type="NCBI Taxonomy" id="1150600"/>
    <lineage>
        <taxon>Bacteria</taxon>
        <taxon>Pseudomonadati</taxon>
        <taxon>Bacteroidota</taxon>
        <taxon>Sphingobacteriia</taxon>
        <taxon>Sphingobacteriales</taxon>
        <taxon>Sphingobacteriaceae</taxon>
        <taxon>Arcticibacter</taxon>
    </lineage>
</organism>
<dbReference type="InterPro" id="IPR013650">
    <property type="entry name" value="ATP-grasp_succ-CoA_synth-type"/>
</dbReference>
<protein>
    <submittedName>
        <fullName evidence="2">Succinyl-CoA ligase [ADP-forming] beta chain</fullName>
        <ecNumber evidence="2">6.2.1.5</ecNumber>
    </submittedName>
</protein>
<dbReference type="AlphaFoldDB" id="R9GWQ7"/>
<dbReference type="EC" id="6.2.1.5" evidence="2"/>
<proteinExistence type="predicted"/>
<keyword evidence="3" id="KW-1185">Reference proteome</keyword>
<dbReference type="InterPro" id="IPR013815">
    <property type="entry name" value="ATP_grasp_subdomain_1"/>
</dbReference>
<accession>R9GWQ7</accession>
<feature type="domain" description="ATP-grasp fold succinyl-CoA synthetase-type" evidence="1">
    <location>
        <begin position="2"/>
        <end position="52"/>
    </location>
</feature>
<dbReference type="SUPFAM" id="SSF56059">
    <property type="entry name" value="Glutathione synthetase ATP-binding domain-like"/>
    <property type="match status" value="1"/>
</dbReference>
<dbReference type="eggNOG" id="COG0045">
    <property type="taxonomic scope" value="Bacteria"/>
</dbReference>
<dbReference type="Gene3D" id="3.30.470.20">
    <property type="entry name" value="ATP-grasp fold, B domain"/>
    <property type="match status" value="1"/>
</dbReference>
<evidence type="ECO:0000259" key="1">
    <source>
        <dbReference type="Pfam" id="PF08442"/>
    </source>
</evidence>
<dbReference type="Pfam" id="PF08442">
    <property type="entry name" value="ATP-grasp_2"/>
    <property type="match status" value="1"/>
</dbReference>